<evidence type="ECO:0000313" key="3">
    <source>
        <dbReference type="Proteomes" id="UP000663854"/>
    </source>
</evidence>
<dbReference type="Proteomes" id="UP000663854">
    <property type="component" value="Unassembled WGS sequence"/>
</dbReference>
<sequence length="132" mass="15002">MNSMNYTYDRSKTLIVQRLQTIQRQPQQASQALQDFGNQPLPQCLSGMNPPLDFTTLSAMVTAVVRKAIQNRKKMEEQIEILKHRIHSNFLPPAFNPLGYSLDRIEKMLNGSKQSSSNDNDNKQQTILALIA</sequence>
<reference evidence="1" key="1">
    <citation type="submission" date="2021-02" db="EMBL/GenBank/DDBJ databases">
        <authorList>
            <person name="Nowell W R."/>
        </authorList>
    </citation>
    <scope>NUCLEOTIDE SEQUENCE</scope>
</reference>
<evidence type="ECO:0000313" key="1">
    <source>
        <dbReference type="EMBL" id="CAF1557721.1"/>
    </source>
</evidence>
<protein>
    <submittedName>
        <fullName evidence="1">Uncharacterized protein</fullName>
    </submittedName>
</protein>
<accession>A0A815XIA3</accession>
<keyword evidence="4" id="KW-1185">Reference proteome</keyword>
<dbReference type="EMBL" id="CAJNOH010014721">
    <property type="protein sequence ID" value="CAF1557721.1"/>
    <property type="molecule type" value="Genomic_DNA"/>
</dbReference>
<evidence type="ECO:0000313" key="2">
    <source>
        <dbReference type="EMBL" id="CAF1675796.1"/>
    </source>
</evidence>
<organism evidence="1 3">
    <name type="scientific">Rotaria sordida</name>
    <dbReference type="NCBI Taxonomy" id="392033"/>
    <lineage>
        <taxon>Eukaryota</taxon>
        <taxon>Metazoa</taxon>
        <taxon>Spiralia</taxon>
        <taxon>Gnathifera</taxon>
        <taxon>Rotifera</taxon>
        <taxon>Eurotatoria</taxon>
        <taxon>Bdelloidea</taxon>
        <taxon>Philodinida</taxon>
        <taxon>Philodinidae</taxon>
        <taxon>Rotaria</taxon>
    </lineage>
</organism>
<dbReference type="AlphaFoldDB" id="A0A815XIA3"/>
<dbReference type="EMBL" id="CAJNOL010016627">
    <property type="protein sequence ID" value="CAF1675796.1"/>
    <property type="molecule type" value="Genomic_DNA"/>
</dbReference>
<comment type="caution">
    <text evidence="1">The sequence shown here is derived from an EMBL/GenBank/DDBJ whole genome shotgun (WGS) entry which is preliminary data.</text>
</comment>
<gene>
    <name evidence="2" type="ORF">JXQ802_LOCUS58345</name>
    <name evidence="1" type="ORF">PYM288_LOCUS41724</name>
</gene>
<name>A0A815XIA3_9BILA</name>
<proteinExistence type="predicted"/>
<evidence type="ECO:0000313" key="4">
    <source>
        <dbReference type="Proteomes" id="UP000663870"/>
    </source>
</evidence>
<dbReference type="Proteomes" id="UP000663870">
    <property type="component" value="Unassembled WGS sequence"/>
</dbReference>